<dbReference type="InterPro" id="IPR004189">
    <property type="entry name" value="Phage_Mu_transposase"/>
</dbReference>
<dbReference type="GO" id="GO:0015074">
    <property type="term" value="P:DNA integration"/>
    <property type="evidence" value="ECO:0007669"/>
    <property type="project" value="InterPro"/>
</dbReference>
<dbReference type="Proteomes" id="UP001212996">
    <property type="component" value="Unassembled WGS sequence"/>
</dbReference>
<dbReference type="InterPro" id="IPR036388">
    <property type="entry name" value="WH-like_DNA-bd_sf"/>
</dbReference>
<dbReference type="InterPro" id="IPR009057">
    <property type="entry name" value="Homeodomain-like_sf"/>
</dbReference>
<dbReference type="SUPFAM" id="SSF53098">
    <property type="entry name" value="Ribonuclease H-like"/>
    <property type="match status" value="1"/>
</dbReference>
<dbReference type="Gene3D" id="1.10.10.60">
    <property type="entry name" value="Homeodomain-like"/>
    <property type="match status" value="2"/>
</dbReference>
<dbReference type="InterPro" id="IPR003314">
    <property type="entry name" value="Mu-type_HTH"/>
</dbReference>
<dbReference type="AlphaFoldDB" id="A0AAW6BMB1"/>
<feature type="domain" description="HTH Mu-type" evidence="1">
    <location>
        <begin position="1"/>
        <end position="68"/>
    </location>
</feature>
<dbReference type="InterPro" id="IPR009004">
    <property type="entry name" value="Transposase_Mu_C"/>
</dbReference>
<reference evidence="2" key="1">
    <citation type="submission" date="2023-01" db="EMBL/GenBank/DDBJ databases">
        <title>Genome sequencing of Photorhabdus bodei 09-20.</title>
        <authorList>
            <person name="Kalindamar S."/>
            <person name="Kumru S."/>
        </authorList>
    </citation>
    <scope>NUCLEOTIDE SEQUENCE</scope>
    <source>
        <strain evidence="2">09-20</strain>
    </source>
</reference>
<dbReference type="Pfam" id="PF02914">
    <property type="entry name" value="DDE_2"/>
    <property type="match status" value="1"/>
</dbReference>
<dbReference type="Gene3D" id="1.10.10.10">
    <property type="entry name" value="Winged helix-like DNA-binding domain superfamily/Winged helix DNA-binding domain"/>
    <property type="match status" value="1"/>
</dbReference>
<dbReference type="Gene3D" id="3.30.420.10">
    <property type="entry name" value="Ribonuclease H-like superfamily/Ribonuclease H"/>
    <property type="match status" value="1"/>
</dbReference>
<dbReference type="SUPFAM" id="SSF50610">
    <property type="entry name" value="mu transposase, C-terminal domain"/>
    <property type="match status" value="1"/>
</dbReference>
<dbReference type="RefSeq" id="WP_271867889.1">
    <property type="nucleotide sequence ID" value="NZ_JAQMFO010000065.1"/>
</dbReference>
<name>A0AAW6BMB1_9GAMM</name>
<comment type="caution">
    <text evidence="2">The sequence shown here is derived from an EMBL/GenBank/DDBJ whole genome shotgun (WGS) entry which is preliminary data.</text>
</comment>
<dbReference type="Gene3D" id="2.30.30.130">
    <property type="entry name" value="Transposase, Mu, C-terminal"/>
    <property type="match status" value="1"/>
</dbReference>
<dbReference type="SUPFAM" id="SSF46955">
    <property type="entry name" value="Putative DNA-binding domain"/>
    <property type="match status" value="1"/>
</dbReference>
<dbReference type="PROSITE" id="PS51702">
    <property type="entry name" value="HTH_MU"/>
    <property type="match status" value="1"/>
</dbReference>
<dbReference type="Pfam" id="PF09299">
    <property type="entry name" value="Mu-transpos_C"/>
    <property type="match status" value="1"/>
</dbReference>
<dbReference type="GO" id="GO:0006313">
    <property type="term" value="P:DNA transposition"/>
    <property type="evidence" value="ECO:0007669"/>
    <property type="project" value="InterPro"/>
</dbReference>
<gene>
    <name evidence="2" type="ORF">PH362_24185</name>
</gene>
<dbReference type="Gene3D" id="6.10.250.2550">
    <property type="match status" value="1"/>
</dbReference>
<dbReference type="InterPro" id="IPR009061">
    <property type="entry name" value="DNA-bd_dom_put_sf"/>
</dbReference>
<dbReference type="EMBL" id="JAQMFO010000065">
    <property type="protein sequence ID" value="MDB6374909.1"/>
    <property type="molecule type" value="Genomic_DNA"/>
</dbReference>
<sequence length="662" mass="74965">MDIWVTAQECVGLPNLPTAPFNIANRLKKNATTEMVRKREGSKAFEFHINCLPPVARAAVLKKQGAVEINNLRFDIKNKKQQAETYSRELLWQNWNNANNNQRGKARRKCEVVIAVAGLIDTGIDTLTAFDSVADALQVPSASVRRWYYLAKPFDRTDWLAALVGKHGHSLTTRKKKEAECTSAAWDFLLADYLRPEQPALRTCYARLEEAATAHGWTIPSLSSLRRKLEREVPTEQVVLLREGEHALMRLYPAQERTVLELDAMEWINGDGYQHNVFVKWFNGETIRPKTWIWQDIRTRKILAWRTDVSENSDSIRLALADVIEQYGIPKHITIDNTRAAANKWMTGGVPNRYRFKVKEDDPKGIIPLLGIQLHWTSVLFGRGHGQAKPIERAFSHGGLGEVVDKHPALAGAYTGANPMAKPDNYGDRVVDAETFLNALAEGIAFWNRRPGRYTEVCLGKWSFDDAFEQSYQESTVRKATAEQRHLLLLPSESVTVTHGAFTLNAGGKIQSRKNRYYHEQLLGIKPNKIVIRFDPAALHDSVLCYTLDGRFICEALCIEKSGFGDSQAAREHDRNRTRFVKRTKEATAAQRRMTALEVAELMPETVPPAPPESRVVEIYRPVGNTVRRVVVDEQAEPDTDYDYAFENAVAQLHEQQQKNAI</sequence>
<dbReference type="SUPFAM" id="SSF46689">
    <property type="entry name" value="Homeodomain-like"/>
    <property type="match status" value="2"/>
</dbReference>
<proteinExistence type="predicted"/>
<dbReference type="GO" id="GO:0004803">
    <property type="term" value="F:transposase activity"/>
    <property type="evidence" value="ECO:0007669"/>
    <property type="project" value="InterPro"/>
</dbReference>
<evidence type="ECO:0000313" key="2">
    <source>
        <dbReference type="EMBL" id="MDB6374909.1"/>
    </source>
</evidence>
<dbReference type="GO" id="GO:0003677">
    <property type="term" value="F:DNA binding"/>
    <property type="evidence" value="ECO:0007669"/>
    <property type="project" value="InterPro"/>
</dbReference>
<evidence type="ECO:0000259" key="1">
    <source>
        <dbReference type="PROSITE" id="PS51702"/>
    </source>
</evidence>
<dbReference type="InterPro" id="IPR015378">
    <property type="entry name" value="Transposase-like_Mu_C"/>
</dbReference>
<dbReference type="Pfam" id="PF02316">
    <property type="entry name" value="HTH_Tnp_Mu_1"/>
    <property type="match status" value="1"/>
</dbReference>
<dbReference type="InterPro" id="IPR012337">
    <property type="entry name" value="RNaseH-like_sf"/>
</dbReference>
<accession>A0AAW6BMB1</accession>
<dbReference type="Pfam" id="PF09039">
    <property type="entry name" value="HTH_Tnp_Mu_2"/>
    <property type="match status" value="1"/>
</dbReference>
<dbReference type="InterPro" id="IPR036397">
    <property type="entry name" value="RNaseH_sf"/>
</dbReference>
<dbReference type="InterPro" id="IPR015126">
    <property type="entry name" value="Mu_I-gamma"/>
</dbReference>
<evidence type="ECO:0000313" key="3">
    <source>
        <dbReference type="Proteomes" id="UP001212996"/>
    </source>
</evidence>
<organism evidence="2 3">
    <name type="scientific">Photorhabdus bodei</name>
    <dbReference type="NCBI Taxonomy" id="2029681"/>
    <lineage>
        <taxon>Bacteria</taxon>
        <taxon>Pseudomonadati</taxon>
        <taxon>Pseudomonadota</taxon>
        <taxon>Gammaproteobacteria</taxon>
        <taxon>Enterobacterales</taxon>
        <taxon>Morganellaceae</taxon>
        <taxon>Photorhabdus</taxon>
    </lineage>
</organism>
<protein>
    <submittedName>
        <fullName evidence="2">Transposase domain-containing protein</fullName>
    </submittedName>
</protein>